<accession>A0A2Z6MSE9</accession>
<dbReference type="Proteomes" id="UP000242715">
    <property type="component" value="Unassembled WGS sequence"/>
</dbReference>
<reference evidence="7" key="1">
    <citation type="journal article" date="2017" name="Front. Plant Sci.">
        <title>Climate Clever Clovers: New Paradigm to Reduce the Environmental Footprint of Ruminants by Breeding Low Methanogenic Forages Utilizing Haplotype Variation.</title>
        <authorList>
            <person name="Kaur P."/>
            <person name="Appels R."/>
            <person name="Bayer P.E."/>
            <person name="Keeble-Gagnere G."/>
            <person name="Wang J."/>
            <person name="Hirakawa H."/>
            <person name="Shirasawa K."/>
            <person name="Vercoe P."/>
            <person name="Stefanova K."/>
            <person name="Durmic Z."/>
            <person name="Nichols P."/>
            <person name="Revell C."/>
            <person name="Isobe S.N."/>
            <person name="Edwards D."/>
            <person name="Erskine W."/>
        </authorList>
    </citation>
    <scope>NUCLEOTIDE SEQUENCE [LARGE SCALE GENOMIC DNA]</scope>
    <source>
        <strain evidence="7">cv. Daliak</strain>
    </source>
</reference>
<feature type="domain" description="SWIM-type" evidence="5">
    <location>
        <begin position="296"/>
        <end position="332"/>
    </location>
</feature>
<keyword evidence="3" id="KW-0862">Zinc</keyword>
<sequence length="343" mass="39732">MKSLFWADGYSRSDYFCFGDVLAFDTTYKKNKYNYPLVIFSGCNHHSQTIIFGAALVSDETTETYKWLLRCFLECMEGKQPKAVVTDGDGAMREAIKQIFTESTHRLCAWHLNKNAGENIKNSVFLEGFSKAMYSNFIEDEFEEHWSQLIEETGLKGNPWVCKTYENKELWTTAYLRGYFFGRIRTTSQCEAVNAIIKSYVRKKGCIFEFMHNYDQALRDYRNNEIVSDFKSSTTDPVLTTQLQVIECEAAKMYTAALFSEVKHEILKAGPLKVRQKSEIGDTKIYRLTKYCNDSYERSVFYDGTTFQCSCRLFDSRGIPCSHMFFVMKEENVDHIPSNLVLS</sequence>
<keyword evidence="1" id="KW-0479">Metal-binding</keyword>
<keyword evidence="7" id="KW-1185">Reference proteome</keyword>
<evidence type="ECO:0000313" key="6">
    <source>
        <dbReference type="EMBL" id="GAU35574.1"/>
    </source>
</evidence>
<dbReference type="InterPro" id="IPR006564">
    <property type="entry name" value="Znf_PMZ"/>
</dbReference>
<dbReference type="PANTHER" id="PTHR47718">
    <property type="entry name" value="OS01G0519700 PROTEIN"/>
    <property type="match status" value="1"/>
</dbReference>
<dbReference type="EMBL" id="DF973596">
    <property type="protein sequence ID" value="GAU35574.1"/>
    <property type="molecule type" value="Genomic_DNA"/>
</dbReference>
<protein>
    <recommendedName>
        <fullName evidence="5">SWIM-type domain-containing protein</fullName>
    </recommendedName>
</protein>
<evidence type="ECO:0000256" key="4">
    <source>
        <dbReference type="PROSITE-ProRule" id="PRU00325"/>
    </source>
</evidence>
<proteinExistence type="predicted"/>
<evidence type="ECO:0000313" key="7">
    <source>
        <dbReference type="Proteomes" id="UP000242715"/>
    </source>
</evidence>
<evidence type="ECO:0000256" key="2">
    <source>
        <dbReference type="ARBA" id="ARBA00022771"/>
    </source>
</evidence>
<dbReference type="Pfam" id="PF10551">
    <property type="entry name" value="MULE"/>
    <property type="match status" value="1"/>
</dbReference>
<dbReference type="InterPro" id="IPR018289">
    <property type="entry name" value="MULE_transposase_dom"/>
</dbReference>
<gene>
    <name evidence="6" type="ORF">TSUD_295100</name>
</gene>
<dbReference type="AlphaFoldDB" id="A0A2Z6MSE9"/>
<evidence type="ECO:0000256" key="3">
    <source>
        <dbReference type="ARBA" id="ARBA00022833"/>
    </source>
</evidence>
<dbReference type="SMART" id="SM00575">
    <property type="entry name" value="ZnF_PMZ"/>
    <property type="match status" value="1"/>
</dbReference>
<evidence type="ECO:0000256" key="1">
    <source>
        <dbReference type="ARBA" id="ARBA00022723"/>
    </source>
</evidence>
<name>A0A2Z6MSE9_TRISU</name>
<dbReference type="PANTHER" id="PTHR47718:SF15">
    <property type="entry name" value="PROTEIN FAR1-RELATED SEQUENCE 5-LIKE"/>
    <property type="match status" value="1"/>
</dbReference>
<dbReference type="Pfam" id="PF04434">
    <property type="entry name" value="SWIM"/>
    <property type="match status" value="1"/>
</dbReference>
<dbReference type="PROSITE" id="PS50966">
    <property type="entry name" value="ZF_SWIM"/>
    <property type="match status" value="1"/>
</dbReference>
<organism evidence="6 7">
    <name type="scientific">Trifolium subterraneum</name>
    <name type="common">Subterranean clover</name>
    <dbReference type="NCBI Taxonomy" id="3900"/>
    <lineage>
        <taxon>Eukaryota</taxon>
        <taxon>Viridiplantae</taxon>
        <taxon>Streptophyta</taxon>
        <taxon>Embryophyta</taxon>
        <taxon>Tracheophyta</taxon>
        <taxon>Spermatophyta</taxon>
        <taxon>Magnoliopsida</taxon>
        <taxon>eudicotyledons</taxon>
        <taxon>Gunneridae</taxon>
        <taxon>Pentapetalae</taxon>
        <taxon>rosids</taxon>
        <taxon>fabids</taxon>
        <taxon>Fabales</taxon>
        <taxon>Fabaceae</taxon>
        <taxon>Papilionoideae</taxon>
        <taxon>50 kb inversion clade</taxon>
        <taxon>NPAAA clade</taxon>
        <taxon>Hologalegina</taxon>
        <taxon>IRL clade</taxon>
        <taxon>Trifolieae</taxon>
        <taxon>Trifolium</taxon>
    </lineage>
</organism>
<evidence type="ECO:0000259" key="5">
    <source>
        <dbReference type="PROSITE" id="PS50966"/>
    </source>
</evidence>
<dbReference type="GO" id="GO:0008270">
    <property type="term" value="F:zinc ion binding"/>
    <property type="evidence" value="ECO:0007669"/>
    <property type="project" value="UniProtKB-KW"/>
</dbReference>
<dbReference type="OrthoDB" id="1415208at2759"/>
<dbReference type="InterPro" id="IPR007527">
    <property type="entry name" value="Znf_SWIM"/>
</dbReference>
<keyword evidence="2 4" id="KW-0863">Zinc-finger</keyword>